<dbReference type="InterPro" id="IPR006026">
    <property type="entry name" value="Peptidase_Metallo"/>
</dbReference>
<feature type="active site" evidence="6">
    <location>
        <position position="146"/>
    </location>
</feature>
<dbReference type="EMBL" id="SEYY01007611">
    <property type="protein sequence ID" value="KAB7502412.1"/>
    <property type="molecule type" value="Genomic_DNA"/>
</dbReference>
<comment type="caution">
    <text evidence="9">The sequence shown here is derived from an EMBL/GenBank/DDBJ whole genome shotgun (WGS) entry which is preliminary data.</text>
</comment>
<organism evidence="9 10">
    <name type="scientific">Armadillidium nasatum</name>
    <dbReference type="NCBI Taxonomy" id="96803"/>
    <lineage>
        <taxon>Eukaryota</taxon>
        <taxon>Metazoa</taxon>
        <taxon>Ecdysozoa</taxon>
        <taxon>Arthropoda</taxon>
        <taxon>Crustacea</taxon>
        <taxon>Multicrustacea</taxon>
        <taxon>Malacostraca</taxon>
        <taxon>Eumalacostraca</taxon>
        <taxon>Peracarida</taxon>
        <taxon>Isopoda</taxon>
        <taxon>Oniscidea</taxon>
        <taxon>Crinocheta</taxon>
        <taxon>Armadillidiidae</taxon>
        <taxon>Armadillidium</taxon>
    </lineage>
</organism>
<evidence type="ECO:0000256" key="7">
    <source>
        <dbReference type="RuleBase" id="RU361183"/>
    </source>
</evidence>
<comment type="cofactor">
    <cofactor evidence="6 7">
        <name>Zn(2+)</name>
        <dbReference type="ChEBI" id="CHEBI:29105"/>
    </cofactor>
    <text evidence="6 7">Binds 1 zinc ion per subunit.</text>
</comment>
<dbReference type="OrthoDB" id="291007at2759"/>
<evidence type="ECO:0000256" key="2">
    <source>
        <dbReference type="ARBA" id="ARBA00022723"/>
    </source>
</evidence>
<evidence type="ECO:0000256" key="4">
    <source>
        <dbReference type="ARBA" id="ARBA00022833"/>
    </source>
</evidence>
<evidence type="ECO:0000313" key="10">
    <source>
        <dbReference type="Proteomes" id="UP000326759"/>
    </source>
</evidence>
<dbReference type="GO" id="GO:0006508">
    <property type="term" value="P:proteolysis"/>
    <property type="evidence" value="ECO:0007669"/>
    <property type="project" value="UniProtKB-KW"/>
</dbReference>
<dbReference type="EC" id="3.4.24.-" evidence="7"/>
<reference evidence="9 10" key="1">
    <citation type="journal article" date="2019" name="PLoS Biol.">
        <title>Sex chromosomes control vertical transmission of feminizing Wolbachia symbionts in an isopod.</title>
        <authorList>
            <person name="Becking T."/>
            <person name="Chebbi M.A."/>
            <person name="Giraud I."/>
            <person name="Moumen B."/>
            <person name="Laverre T."/>
            <person name="Caubet Y."/>
            <person name="Peccoud J."/>
            <person name="Gilbert C."/>
            <person name="Cordaux R."/>
        </authorList>
    </citation>
    <scope>NUCLEOTIDE SEQUENCE [LARGE SCALE GENOMIC DNA]</scope>
    <source>
        <strain evidence="9">ANa2</strain>
        <tissue evidence="9">Whole body excluding digestive tract and cuticle</tissue>
    </source>
</reference>
<dbReference type="CDD" id="cd04280">
    <property type="entry name" value="ZnMc_astacin_like"/>
    <property type="match status" value="1"/>
</dbReference>
<keyword evidence="4 6" id="KW-0862">Zinc</keyword>
<keyword evidence="10" id="KW-1185">Reference proteome</keyword>
<dbReference type="SMART" id="SM00235">
    <property type="entry name" value="ZnMc"/>
    <property type="match status" value="1"/>
</dbReference>
<evidence type="ECO:0000256" key="6">
    <source>
        <dbReference type="PROSITE-ProRule" id="PRU01211"/>
    </source>
</evidence>
<dbReference type="PANTHER" id="PTHR10127">
    <property type="entry name" value="DISCOIDIN, CUB, EGF, LAMININ , AND ZINC METALLOPROTEASE DOMAIN CONTAINING"/>
    <property type="match status" value="1"/>
</dbReference>
<dbReference type="InterPro" id="IPR001506">
    <property type="entry name" value="Peptidase_M12A"/>
</dbReference>
<dbReference type="GO" id="GO:0008270">
    <property type="term" value="F:zinc ion binding"/>
    <property type="evidence" value="ECO:0007669"/>
    <property type="project" value="UniProtKB-UniRule"/>
</dbReference>
<evidence type="ECO:0000256" key="5">
    <source>
        <dbReference type="ARBA" id="ARBA00023049"/>
    </source>
</evidence>
<keyword evidence="2 6" id="KW-0479">Metal-binding</keyword>
<dbReference type="Proteomes" id="UP000326759">
    <property type="component" value="Unassembled WGS sequence"/>
</dbReference>
<dbReference type="AlphaFoldDB" id="A0A5N5T7E8"/>
<dbReference type="GO" id="GO:0004222">
    <property type="term" value="F:metalloendopeptidase activity"/>
    <property type="evidence" value="ECO:0007669"/>
    <property type="project" value="UniProtKB-UniRule"/>
</dbReference>
<comment type="caution">
    <text evidence="6">Lacks conserved residue(s) required for the propagation of feature annotation.</text>
</comment>
<evidence type="ECO:0000256" key="1">
    <source>
        <dbReference type="ARBA" id="ARBA00022670"/>
    </source>
</evidence>
<evidence type="ECO:0000313" key="9">
    <source>
        <dbReference type="EMBL" id="KAB7502412.1"/>
    </source>
</evidence>
<proteinExistence type="predicted"/>
<dbReference type="SUPFAM" id="SSF55486">
    <property type="entry name" value="Metalloproteases ('zincins'), catalytic domain"/>
    <property type="match status" value="1"/>
</dbReference>
<evidence type="ECO:0000256" key="3">
    <source>
        <dbReference type="ARBA" id="ARBA00022801"/>
    </source>
</evidence>
<dbReference type="InterPro" id="IPR024079">
    <property type="entry name" value="MetalloPept_cat_dom_sf"/>
</dbReference>
<dbReference type="Pfam" id="PF01400">
    <property type="entry name" value="Astacin"/>
    <property type="match status" value="1"/>
</dbReference>
<feature type="non-terminal residue" evidence="9">
    <location>
        <position position="223"/>
    </location>
</feature>
<dbReference type="Gene3D" id="3.40.390.10">
    <property type="entry name" value="Collagenase (Catalytic Domain)"/>
    <property type="match status" value="1"/>
</dbReference>
<feature type="domain" description="Peptidase M12A" evidence="8">
    <location>
        <begin position="55"/>
        <end position="223"/>
    </location>
</feature>
<protein>
    <recommendedName>
        <fullName evidence="7">Metalloendopeptidase</fullName>
        <ecNumber evidence="7">3.4.24.-</ecNumber>
    </recommendedName>
</protein>
<feature type="binding site" evidence="6">
    <location>
        <position position="145"/>
    </location>
    <ligand>
        <name>Zn(2+)</name>
        <dbReference type="ChEBI" id="CHEBI:29105"/>
        <note>catalytic</note>
    </ligand>
</feature>
<dbReference type="PANTHER" id="PTHR10127:SF780">
    <property type="entry name" value="METALLOENDOPEPTIDASE"/>
    <property type="match status" value="1"/>
</dbReference>
<accession>A0A5N5T7E8</accession>
<dbReference type="PROSITE" id="PS51864">
    <property type="entry name" value="ASTACIN"/>
    <property type="match status" value="1"/>
</dbReference>
<dbReference type="InterPro" id="IPR034035">
    <property type="entry name" value="Astacin-like_dom"/>
</dbReference>
<feature type="binding site" evidence="6">
    <location>
        <position position="155"/>
    </location>
    <ligand>
        <name>Zn(2+)</name>
        <dbReference type="ChEBI" id="CHEBI:29105"/>
        <note>catalytic</note>
    </ligand>
</feature>
<keyword evidence="5 6" id="KW-0482">Metalloprotease</keyword>
<feature type="binding site" evidence="6">
    <location>
        <position position="149"/>
    </location>
    <ligand>
        <name>Zn(2+)</name>
        <dbReference type="ChEBI" id="CHEBI:29105"/>
        <note>catalytic</note>
    </ligand>
</feature>
<dbReference type="PRINTS" id="PR00480">
    <property type="entry name" value="ASTACIN"/>
</dbReference>
<evidence type="ECO:0000259" key="8">
    <source>
        <dbReference type="PROSITE" id="PS51864"/>
    </source>
</evidence>
<keyword evidence="3 6" id="KW-0378">Hydrolase</keyword>
<sequence>MKRISPMEHLSMNIGERRDPIEMAGLFQGDIKLTTPDEINNFPQMMSKHVNLIRNAVLDPKRRWTNGVIPYAISKSYDPNERSIVAAAIKEFHNKTCIRFVPRSNEKDYIHILKGDGCSSSVGKVGGAQAVSLGPGCLMVGVVMHELMHATGFWHEQSRNDRDDYITIVWENIQAGMEYNFKKYNWSEIQSLGVQYDPKKIVLKLAHYVEKYPIILIISIFKQ</sequence>
<gene>
    <name evidence="9" type="primary">nas-4_3</name>
    <name evidence="9" type="ORF">Anas_08902</name>
</gene>
<name>A0A5N5T7E8_9CRUS</name>
<keyword evidence="1 6" id="KW-0645">Protease</keyword>